<protein>
    <recommendedName>
        <fullName evidence="3">CCHC-type domain-containing protein</fullName>
    </recommendedName>
</protein>
<proteinExistence type="predicted"/>
<feature type="compositionally biased region" description="Low complexity" evidence="2">
    <location>
        <begin position="1056"/>
        <end position="1069"/>
    </location>
</feature>
<dbReference type="AlphaFoldDB" id="A0AAE1KNP0"/>
<feature type="compositionally biased region" description="Low complexity" evidence="2">
    <location>
        <begin position="76"/>
        <end position="99"/>
    </location>
</feature>
<feature type="domain" description="CCHC-type" evidence="3">
    <location>
        <begin position="438"/>
        <end position="453"/>
    </location>
</feature>
<feature type="compositionally biased region" description="Basic and acidic residues" evidence="2">
    <location>
        <begin position="1161"/>
        <end position="1176"/>
    </location>
</feature>
<keyword evidence="1" id="KW-0862">Zinc</keyword>
<feature type="domain" description="CCHC-type" evidence="3">
    <location>
        <begin position="862"/>
        <end position="876"/>
    </location>
</feature>
<dbReference type="Pfam" id="PF00098">
    <property type="entry name" value="zf-CCHC"/>
    <property type="match status" value="4"/>
</dbReference>
<keyword evidence="1" id="KW-0479">Metal-binding</keyword>
<dbReference type="InterPro" id="IPR001878">
    <property type="entry name" value="Znf_CCHC"/>
</dbReference>
<dbReference type="Gene3D" id="4.10.60.10">
    <property type="entry name" value="Zinc finger, CCHC-type"/>
    <property type="match status" value="2"/>
</dbReference>
<feature type="compositionally biased region" description="Polar residues" evidence="2">
    <location>
        <begin position="269"/>
        <end position="289"/>
    </location>
</feature>
<feature type="region of interest" description="Disordered" evidence="2">
    <location>
        <begin position="533"/>
        <end position="606"/>
    </location>
</feature>
<keyword evidence="1" id="KW-0863">Zinc-finger</keyword>
<feature type="compositionally biased region" description="Low complexity" evidence="2">
    <location>
        <begin position="367"/>
        <end position="378"/>
    </location>
</feature>
<evidence type="ECO:0000256" key="2">
    <source>
        <dbReference type="SAM" id="MobiDB-lite"/>
    </source>
</evidence>
<organism evidence="4 5">
    <name type="scientific">Petrolisthes cinctipes</name>
    <name type="common">Flat porcelain crab</name>
    <dbReference type="NCBI Taxonomy" id="88211"/>
    <lineage>
        <taxon>Eukaryota</taxon>
        <taxon>Metazoa</taxon>
        <taxon>Ecdysozoa</taxon>
        <taxon>Arthropoda</taxon>
        <taxon>Crustacea</taxon>
        <taxon>Multicrustacea</taxon>
        <taxon>Malacostraca</taxon>
        <taxon>Eumalacostraca</taxon>
        <taxon>Eucarida</taxon>
        <taxon>Decapoda</taxon>
        <taxon>Pleocyemata</taxon>
        <taxon>Anomura</taxon>
        <taxon>Galatheoidea</taxon>
        <taxon>Porcellanidae</taxon>
        <taxon>Petrolisthes</taxon>
    </lineage>
</organism>
<dbReference type="PANTHER" id="PTHR46565">
    <property type="entry name" value="COLD SHOCK DOMAIN PROTEIN 2"/>
    <property type="match status" value="1"/>
</dbReference>
<reference evidence="4" key="1">
    <citation type="submission" date="2023-10" db="EMBL/GenBank/DDBJ databases">
        <title>Genome assemblies of two species of porcelain crab, Petrolisthes cinctipes and Petrolisthes manimaculis (Anomura: Porcellanidae).</title>
        <authorList>
            <person name="Angst P."/>
        </authorList>
    </citation>
    <scope>NUCLEOTIDE SEQUENCE</scope>
    <source>
        <strain evidence="4">PB745_01</strain>
        <tissue evidence="4">Gill</tissue>
    </source>
</reference>
<feature type="region of interest" description="Disordered" evidence="2">
    <location>
        <begin position="65"/>
        <end position="138"/>
    </location>
</feature>
<dbReference type="PANTHER" id="PTHR46565:SF20">
    <property type="entry name" value="COLD SHOCK DOMAIN-CONTAINING PROTEIN 4"/>
    <property type="match status" value="1"/>
</dbReference>
<feature type="domain" description="CCHC-type" evidence="3">
    <location>
        <begin position="906"/>
        <end position="921"/>
    </location>
</feature>
<feature type="compositionally biased region" description="Low complexity" evidence="2">
    <location>
        <begin position="1012"/>
        <end position="1035"/>
    </location>
</feature>
<feature type="domain" description="CCHC-type" evidence="3">
    <location>
        <begin position="394"/>
        <end position="408"/>
    </location>
</feature>
<feature type="region of interest" description="Disordered" evidence="2">
    <location>
        <begin position="1001"/>
        <end position="1074"/>
    </location>
</feature>
<evidence type="ECO:0000313" key="5">
    <source>
        <dbReference type="Proteomes" id="UP001286313"/>
    </source>
</evidence>
<accession>A0AAE1KNP0</accession>
<gene>
    <name evidence="4" type="ORF">Pcinc_014962</name>
</gene>
<feature type="region of interest" description="Disordered" evidence="2">
    <location>
        <begin position="260"/>
        <end position="395"/>
    </location>
</feature>
<feature type="compositionally biased region" description="Low complexity" evidence="2">
    <location>
        <begin position="835"/>
        <end position="846"/>
    </location>
</feature>
<keyword evidence="5" id="KW-1185">Reference proteome</keyword>
<feature type="region of interest" description="Disordered" evidence="2">
    <location>
        <begin position="1161"/>
        <end position="1195"/>
    </location>
</feature>
<dbReference type="GO" id="GO:0003676">
    <property type="term" value="F:nucleic acid binding"/>
    <property type="evidence" value="ECO:0007669"/>
    <property type="project" value="InterPro"/>
</dbReference>
<comment type="caution">
    <text evidence="4">The sequence shown here is derived from an EMBL/GenBank/DDBJ whole genome shotgun (WGS) entry which is preliminary data.</text>
</comment>
<name>A0AAE1KNP0_PETCI</name>
<dbReference type="SMART" id="SM00343">
    <property type="entry name" value="ZnF_C2HC"/>
    <property type="match status" value="4"/>
</dbReference>
<feature type="compositionally biased region" description="Low complexity" evidence="2">
    <location>
        <begin position="120"/>
        <end position="133"/>
    </location>
</feature>
<dbReference type="PROSITE" id="PS50158">
    <property type="entry name" value="ZF_CCHC"/>
    <property type="match status" value="4"/>
</dbReference>
<evidence type="ECO:0000256" key="1">
    <source>
        <dbReference type="PROSITE-ProRule" id="PRU00047"/>
    </source>
</evidence>
<feature type="compositionally biased region" description="Low complexity" evidence="2">
    <location>
        <begin position="544"/>
        <end position="567"/>
    </location>
</feature>
<feature type="compositionally biased region" description="Low complexity" evidence="2">
    <location>
        <begin position="588"/>
        <end position="601"/>
    </location>
</feature>
<dbReference type="Proteomes" id="UP001286313">
    <property type="component" value="Unassembled WGS sequence"/>
</dbReference>
<feature type="region of interest" description="Disordered" evidence="2">
    <location>
        <begin position="728"/>
        <end position="863"/>
    </location>
</feature>
<dbReference type="EMBL" id="JAWQEG010001313">
    <property type="protein sequence ID" value="KAK3880566.1"/>
    <property type="molecule type" value="Genomic_DNA"/>
</dbReference>
<evidence type="ECO:0000259" key="3">
    <source>
        <dbReference type="PROSITE" id="PS50158"/>
    </source>
</evidence>
<evidence type="ECO:0000313" key="4">
    <source>
        <dbReference type="EMBL" id="KAK3880566.1"/>
    </source>
</evidence>
<dbReference type="InterPro" id="IPR036875">
    <property type="entry name" value="Znf_CCHC_sf"/>
</dbReference>
<dbReference type="SUPFAM" id="SSF57756">
    <property type="entry name" value="Retrovirus zinc finger-like domains"/>
    <property type="match status" value="2"/>
</dbReference>
<sequence length="1195" mass="133838">MASSTAVPAATCEEVTGEPSMENPTKEYLYNLTKLQLQKRCRNIGLTNVWANKDQLVDKIMAHHRDGAPSSCNTPSSSEDSSVNSPSSEQVSSVSLNSEGDSVHPCSEPISAVSQCSERNSATSHNNNSTASNDSEESIVNHNRLECEIRKMYELFEIKNCEIKHTYEEIKKMNTCFHYLNARLARLEETVGGRRHSDSDPAITQNNEFRNTASLITNLSHRISDMEKKLGATRLLRAMAEQCTPLHGRINKENLRKHIQSHNTRRLSNKQIQRTPGHSSTPSVHQQMDSDGWRRVGRRRGGPGHTYRPAPRYNNPPHHSPPHGNHGWRGSDLTAPGEGRSTLPHYLTKTFTSHHDNSQPHLSHGWTTGQPHPHTHGSTPPPPPQSRPHRKGACYNCGETNHTQNNCRFDHKVIRGDNYNQDYPPLPPPTQLPTTRGRCYNCGETNHIRKNCRWDHKASAAIPTSASNMASSTAVPAATCEEVTGEPSMENPTKEYLYNLTKLQLQKRCRNIGLTNVWANKDQLVDKIMAHHRDGAPSSCNTPSSSEDSSVNSPSSEQVSSVSLNSEGDSVHPCSEPISAVSQCSERNSATSHNNNSTASNDSEESIVNHNRLECEIRKMYELFEIKNCEIKHTYEEIKKMNTCFHYLNARLARLEETVGGRRHSDSDPAITQNNEFRNTASLITNLSHRISDMEKKLGATRLLRAMAEQCTPLHGRINKENLRKHIQSHNTRRLSNKQIQRTPGHSSTPSVHQQMDSDGWRRVGRRRGGPGHTYRPAPRYNNPPHHSPPHGNHGWRGSDLTAPGEGRSTLPHYLTKTFTSHHDNSQPHLSHGWTTGQPHPHTHGSTPPPPPQSRPHRKGACYNCGETNHTQNNCRFDHKVIRGDNYNQDYPPLPPPTQLPTTRGRCYNCGETNHIRKNCRWDHKASAAIPTSASNMASSTAVPAATCEEVTGEPSMENPTKEYLYNLTKLQLQKRCRNIGLTNVWANKDQLVDKIMAHHRDGAPSSCNTPSSSEDSSVNSPSSEQVSSVSLNSEGDSVHPCSEPISAVSQCSERNSATSHNNNSTASNDSEESIVNHNRLECEIRKMYELFEIKNCEIKHTYEEIKKMNTCFHYLNARLARLEETVGGRRHSDSDPAITQNNEFRNTASLITNLSHRISDMEKNTSADGQRRVEKGWATPRRTRSHLQTRPTLQ</sequence>
<dbReference type="GO" id="GO:0008270">
    <property type="term" value="F:zinc ion binding"/>
    <property type="evidence" value="ECO:0007669"/>
    <property type="project" value="UniProtKB-KW"/>
</dbReference>
<feature type="compositionally biased region" description="Polar residues" evidence="2">
    <location>
        <begin position="737"/>
        <end position="757"/>
    </location>
</feature>
<feature type="region of interest" description="Disordered" evidence="2">
    <location>
        <begin position="1"/>
        <end position="22"/>
    </location>
</feature>